<comment type="caution">
    <text evidence="3">The sequence shown here is derived from an EMBL/GenBank/DDBJ whole genome shotgun (WGS) entry which is preliminary data.</text>
</comment>
<dbReference type="GO" id="GO:0016989">
    <property type="term" value="F:sigma factor antagonist activity"/>
    <property type="evidence" value="ECO:0007669"/>
    <property type="project" value="TreeGrafter"/>
</dbReference>
<dbReference type="Gene3D" id="2.60.120.1440">
    <property type="match status" value="1"/>
</dbReference>
<dbReference type="AlphaFoldDB" id="A0A424WBU6"/>
<feature type="domain" description="FecR N-terminal" evidence="2">
    <location>
        <begin position="17"/>
        <end position="58"/>
    </location>
</feature>
<dbReference type="PANTHER" id="PTHR30273">
    <property type="entry name" value="PERIPLASMIC SIGNAL SENSOR AND SIGMA FACTOR ACTIVATOR FECR-RELATED"/>
    <property type="match status" value="1"/>
</dbReference>
<dbReference type="PANTHER" id="PTHR30273:SF2">
    <property type="entry name" value="PROTEIN FECR"/>
    <property type="match status" value="1"/>
</dbReference>
<gene>
    <name evidence="3" type="ORF">DY367_15845</name>
</gene>
<evidence type="ECO:0000313" key="3">
    <source>
        <dbReference type="EMBL" id="RPJ90823.1"/>
    </source>
</evidence>
<organism evidence="3 4">
    <name type="scientific">Alcaligenes xylosoxydans xylosoxydans</name>
    <name type="common">Achromobacter xylosoxidans</name>
    <dbReference type="NCBI Taxonomy" id="85698"/>
    <lineage>
        <taxon>Bacteria</taxon>
        <taxon>Pseudomonadati</taxon>
        <taxon>Pseudomonadota</taxon>
        <taxon>Betaproteobacteria</taxon>
        <taxon>Burkholderiales</taxon>
        <taxon>Alcaligenaceae</taxon>
        <taxon>Achromobacter</taxon>
    </lineage>
</organism>
<feature type="domain" description="FecR protein" evidence="1">
    <location>
        <begin position="115"/>
        <end position="210"/>
    </location>
</feature>
<dbReference type="RefSeq" id="WP_118932961.1">
    <property type="nucleotide sequence ID" value="NZ_CP061008.1"/>
</dbReference>
<dbReference type="PIRSF" id="PIRSF018266">
    <property type="entry name" value="FecR"/>
    <property type="match status" value="1"/>
</dbReference>
<accession>A0A424WBU6</accession>
<name>A0A424WBU6_ALCXX</name>
<dbReference type="Pfam" id="PF16220">
    <property type="entry name" value="DUF4880"/>
    <property type="match status" value="1"/>
</dbReference>
<evidence type="ECO:0000259" key="2">
    <source>
        <dbReference type="Pfam" id="PF16220"/>
    </source>
</evidence>
<dbReference type="InterPro" id="IPR006860">
    <property type="entry name" value="FecR"/>
</dbReference>
<reference evidence="3 4" key="1">
    <citation type="submission" date="2018-08" db="EMBL/GenBank/DDBJ databases">
        <title>Achromobacter xylosoxidans Genome sequencing and assembly.</title>
        <authorList>
            <person name="Wang R."/>
            <person name="Rensing C."/>
            <person name="Li Y."/>
        </authorList>
    </citation>
    <scope>NUCLEOTIDE SEQUENCE [LARGE SCALE GENOMIC DNA]</scope>
    <source>
        <strain evidence="3 4">GD003A</strain>
    </source>
</reference>
<dbReference type="Pfam" id="PF04773">
    <property type="entry name" value="FecR"/>
    <property type="match status" value="1"/>
</dbReference>
<dbReference type="EMBL" id="QVXO01000022">
    <property type="protein sequence ID" value="RPJ90823.1"/>
    <property type="molecule type" value="Genomic_DNA"/>
</dbReference>
<dbReference type="InterPro" id="IPR032623">
    <property type="entry name" value="FecR_N"/>
</dbReference>
<sequence length="329" mass="36376">MPDRKPGRRVIDPAILREAAGWLVRFQSETLSPSEREAFDRWRARSPAHAAAWQRAEEMLRGFGQVPPRIAGDTLRRLDRPGRRQAARALAGLLIAGPVAWLGWRELPWREWSADARTATGEQRRLELADGTQLVLNTASAVDIDYTAQQRTVWLRAGEILLTTGSDTPQLRRPFIVQTAQGAIRALGTRFLVRDEGDAVRVAVFEGAVEIWPAAAAGSATVLPAGRQTVFNGREVQPQIPVKTSAASWEQGMLAARNWRLADLVDELARYRRGMLRCDPAVAGLRVSGAFPLNDIDASLRLLEKTLPVRVSKVTPYWTTVVPRAGVTN</sequence>
<protein>
    <submittedName>
        <fullName evidence="3">FecR family protein</fullName>
    </submittedName>
</protein>
<dbReference type="Proteomes" id="UP000285324">
    <property type="component" value="Unassembled WGS sequence"/>
</dbReference>
<dbReference type="InterPro" id="IPR012373">
    <property type="entry name" value="Ferrdict_sens_TM"/>
</dbReference>
<evidence type="ECO:0000313" key="4">
    <source>
        <dbReference type="Proteomes" id="UP000285324"/>
    </source>
</evidence>
<proteinExistence type="predicted"/>
<dbReference type="OrthoDB" id="1100567at2"/>
<evidence type="ECO:0000259" key="1">
    <source>
        <dbReference type="Pfam" id="PF04773"/>
    </source>
</evidence>